<name>A0ACB7TEL4_HYAAI</name>
<organism evidence="1 2">
    <name type="scientific">Hyalomma asiaticum</name>
    <name type="common">Tick</name>
    <dbReference type="NCBI Taxonomy" id="266040"/>
    <lineage>
        <taxon>Eukaryota</taxon>
        <taxon>Metazoa</taxon>
        <taxon>Ecdysozoa</taxon>
        <taxon>Arthropoda</taxon>
        <taxon>Chelicerata</taxon>
        <taxon>Arachnida</taxon>
        <taxon>Acari</taxon>
        <taxon>Parasitiformes</taxon>
        <taxon>Ixodida</taxon>
        <taxon>Ixodoidea</taxon>
        <taxon>Ixodidae</taxon>
        <taxon>Hyalomminae</taxon>
        <taxon>Hyalomma</taxon>
    </lineage>
</organism>
<dbReference type="Proteomes" id="UP000821845">
    <property type="component" value="Chromosome 1"/>
</dbReference>
<accession>A0ACB7TEL4</accession>
<proteinExistence type="predicted"/>
<evidence type="ECO:0000313" key="1">
    <source>
        <dbReference type="EMBL" id="KAH6944594.1"/>
    </source>
</evidence>
<sequence>MCTRCKPQKTCKSCFRCGLPKHRSEACPQVDGTWFECDKKGHFQRGCRGGGSTSSKKKPGKKNVKMLSVISQKASTLSLNGMSAGKFDPVTVQMTIDGVLVNMELDIGAAASVMSMTQFRQLFGCTGAHYSKASYQHRNIGTTPGGSFTWNRHKGQLLERITDPDHEASDLEGSEFLAFQLCVDPVTYSAPTTSDDPKVKQNTQVDVEPQSVDTENGQLIQAALQKRVAQLETQLQATRRKLQLDQRQRLRALTANKRLVAGLNKYLNEDQVKCLKMATMQGTQWTKKTVIKALKMRLSCGARGYDSVRELGQPLPTERTLHRHLEGYKFTPGLLEDIMESLALKVSLMSPEERHATLMLDEMQLAPGLVYNPSSGTVLGAPAIPLADATLPPDSLGFGQDALENLFSTLRCKNPVPRVLEFKSSLRAATMAQFLRPMMPLDISRTTVDVAVGKLVEISLLEYGIRILREGAPGPRKRTRRPPTKRAPKKPLSLEPDTALKVPNHHNSQRTSLKDEVAVVAQLCTGGSGVSTRGGFTCQVQACMPGPSKMLK</sequence>
<reference evidence="1" key="1">
    <citation type="submission" date="2020-05" db="EMBL/GenBank/DDBJ databases">
        <title>Large-scale comparative analyses of tick genomes elucidate their genetic diversity and vector capacities.</title>
        <authorList>
            <person name="Jia N."/>
            <person name="Wang J."/>
            <person name="Shi W."/>
            <person name="Du L."/>
            <person name="Sun Y."/>
            <person name="Zhan W."/>
            <person name="Jiang J."/>
            <person name="Wang Q."/>
            <person name="Zhang B."/>
            <person name="Ji P."/>
            <person name="Sakyi L.B."/>
            <person name="Cui X."/>
            <person name="Yuan T."/>
            <person name="Jiang B."/>
            <person name="Yang W."/>
            <person name="Lam T.T.-Y."/>
            <person name="Chang Q."/>
            <person name="Ding S."/>
            <person name="Wang X."/>
            <person name="Zhu J."/>
            <person name="Ruan X."/>
            <person name="Zhao L."/>
            <person name="Wei J."/>
            <person name="Que T."/>
            <person name="Du C."/>
            <person name="Cheng J."/>
            <person name="Dai P."/>
            <person name="Han X."/>
            <person name="Huang E."/>
            <person name="Gao Y."/>
            <person name="Liu J."/>
            <person name="Shao H."/>
            <person name="Ye R."/>
            <person name="Li L."/>
            <person name="Wei W."/>
            <person name="Wang X."/>
            <person name="Wang C."/>
            <person name="Yang T."/>
            <person name="Huo Q."/>
            <person name="Li W."/>
            <person name="Guo W."/>
            <person name="Chen H."/>
            <person name="Zhou L."/>
            <person name="Ni X."/>
            <person name="Tian J."/>
            <person name="Zhou Y."/>
            <person name="Sheng Y."/>
            <person name="Liu T."/>
            <person name="Pan Y."/>
            <person name="Xia L."/>
            <person name="Li J."/>
            <person name="Zhao F."/>
            <person name="Cao W."/>
        </authorList>
    </citation>
    <scope>NUCLEOTIDE SEQUENCE</scope>
    <source>
        <strain evidence="1">Hyas-2018</strain>
    </source>
</reference>
<gene>
    <name evidence="1" type="ORF">HPB50_004204</name>
</gene>
<evidence type="ECO:0000313" key="2">
    <source>
        <dbReference type="Proteomes" id="UP000821845"/>
    </source>
</evidence>
<protein>
    <submittedName>
        <fullName evidence="1">Uncharacterized protein</fullName>
    </submittedName>
</protein>
<keyword evidence="2" id="KW-1185">Reference proteome</keyword>
<comment type="caution">
    <text evidence="1">The sequence shown here is derived from an EMBL/GenBank/DDBJ whole genome shotgun (WGS) entry which is preliminary data.</text>
</comment>
<dbReference type="EMBL" id="CM023481">
    <property type="protein sequence ID" value="KAH6944594.1"/>
    <property type="molecule type" value="Genomic_DNA"/>
</dbReference>